<evidence type="ECO:0000313" key="3">
    <source>
        <dbReference type="Proteomes" id="UP000268658"/>
    </source>
</evidence>
<feature type="compositionally biased region" description="Low complexity" evidence="1">
    <location>
        <begin position="146"/>
        <end position="155"/>
    </location>
</feature>
<accession>A0A3S4VZ61</accession>
<feature type="compositionally biased region" description="Basic residues" evidence="1">
    <location>
        <begin position="91"/>
        <end position="101"/>
    </location>
</feature>
<feature type="region of interest" description="Disordered" evidence="1">
    <location>
        <begin position="140"/>
        <end position="174"/>
    </location>
</feature>
<evidence type="ECO:0000256" key="1">
    <source>
        <dbReference type="SAM" id="MobiDB-lite"/>
    </source>
</evidence>
<protein>
    <submittedName>
        <fullName evidence="2">Uncharacterized protein</fullName>
    </submittedName>
</protein>
<feature type="compositionally biased region" description="Pro residues" evidence="1">
    <location>
        <begin position="32"/>
        <end position="42"/>
    </location>
</feature>
<organism evidence="2 3">
    <name type="scientific">Actinomyces viscosus</name>
    <dbReference type="NCBI Taxonomy" id="1656"/>
    <lineage>
        <taxon>Bacteria</taxon>
        <taxon>Bacillati</taxon>
        <taxon>Actinomycetota</taxon>
        <taxon>Actinomycetes</taxon>
        <taxon>Actinomycetales</taxon>
        <taxon>Actinomycetaceae</taxon>
        <taxon>Actinomyces</taxon>
    </lineage>
</organism>
<dbReference type="AlphaFoldDB" id="A0A3S4VZ61"/>
<dbReference type="KEGG" id="avc:NCTC10951_02781"/>
<dbReference type="EMBL" id="LR134477">
    <property type="protein sequence ID" value="VEI18564.1"/>
    <property type="molecule type" value="Genomic_DNA"/>
</dbReference>
<proteinExistence type="predicted"/>
<reference evidence="2 3" key="1">
    <citation type="submission" date="2018-12" db="EMBL/GenBank/DDBJ databases">
        <authorList>
            <consortium name="Pathogen Informatics"/>
        </authorList>
    </citation>
    <scope>NUCLEOTIDE SEQUENCE [LARGE SCALE GENOMIC DNA]</scope>
    <source>
        <strain evidence="2 3">NCTC10951</strain>
    </source>
</reference>
<dbReference type="Proteomes" id="UP000268658">
    <property type="component" value="Chromosome"/>
</dbReference>
<name>A0A3S4VZ61_ACTVI</name>
<feature type="compositionally biased region" description="Low complexity" evidence="1">
    <location>
        <begin position="43"/>
        <end position="69"/>
    </location>
</feature>
<evidence type="ECO:0000313" key="2">
    <source>
        <dbReference type="EMBL" id="VEI18564.1"/>
    </source>
</evidence>
<feature type="region of interest" description="Disordered" evidence="1">
    <location>
        <begin position="20"/>
        <end position="118"/>
    </location>
</feature>
<sequence length="300" mass="32867">MAGHVLMCGSETTAVLAAVEAHPRQHRRPRISAPPPAPPLPSSPSLWPWPATPTSAPTAPTGWASSTSSRTHLRGRGLPSGPQSSCPKVRPQGRRLSRRCHQSQTREAARRGELSGSRRKWSLSQRITACRWGVLRKPAIGETSRSRQPSSSSAHMRSRMALVSPDSSHDLHRSRLDRCSVPRVEDSLRAIPSAICERHSVADQLIEASTRRWSMRLRRRERLVAAALSASMEVMSGLRVRGCCGTRRRALPVRGLRGDAVVCCQPCPSAYCTRSGSYWPGVGRTARESGPRGVHPRPSQ</sequence>
<gene>
    <name evidence="2" type="ORF">NCTC10951_02781</name>
</gene>